<dbReference type="Pfam" id="PF08615">
    <property type="entry name" value="RNase_H2_suC"/>
    <property type="match status" value="1"/>
</dbReference>
<comment type="caution">
    <text evidence="1">The sequence shown here is derived from an EMBL/GenBank/DDBJ whole genome shotgun (WGS) entry which is preliminary data.</text>
</comment>
<dbReference type="CDD" id="cd09271">
    <property type="entry name" value="RNase_H2-C"/>
    <property type="match status" value="1"/>
</dbReference>
<dbReference type="GO" id="GO:0006401">
    <property type="term" value="P:RNA catabolic process"/>
    <property type="evidence" value="ECO:0007669"/>
    <property type="project" value="InterPro"/>
</dbReference>
<sequence length="176" mass="19546">LSTQSTHHQPYPIAEHTRQVSMSKEILSIQSNDSNKNNKAVANLLPCRIHHDGPVGDASTFWNPIQSENGKPVAYFRGRKLHGTTVKLPEHYQGVVMEKSDKVETQQLEDNGEEAEGDLVELGTMDVKAEFDEMVIWGHESSAEAASDPYVRSIEEWLTVAESIHSYPSSETKTGA</sequence>
<dbReference type="EMBL" id="LFIW01002021">
    <property type="protein sequence ID" value="KZL79908.1"/>
    <property type="molecule type" value="Genomic_DNA"/>
</dbReference>
<name>A0A161W7K8_COLIC</name>
<dbReference type="AlphaFoldDB" id="A0A161W7K8"/>
<evidence type="ECO:0000313" key="1">
    <source>
        <dbReference type="EMBL" id="KZL79908.1"/>
    </source>
</evidence>
<dbReference type="STRING" id="1573173.A0A161W7K8"/>
<dbReference type="Proteomes" id="UP000076584">
    <property type="component" value="Unassembled WGS sequence"/>
</dbReference>
<dbReference type="PANTHER" id="PTHR47204:SF1">
    <property type="entry name" value="RIBONUCLEASE H2 SUBUNIT C"/>
    <property type="match status" value="1"/>
</dbReference>
<dbReference type="PANTHER" id="PTHR47204">
    <property type="entry name" value="OS02G0168900 PROTEIN"/>
    <property type="match status" value="1"/>
</dbReference>
<accession>A0A161W7K8</accession>
<dbReference type="Gene3D" id="2.40.128.680">
    <property type="match status" value="1"/>
</dbReference>
<dbReference type="InterPro" id="IPR013924">
    <property type="entry name" value="RNase_H2_suC"/>
</dbReference>
<organism evidence="1 2">
    <name type="scientific">Colletotrichum incanum</name>
    <name type="common">Soybean anthracnose fungus</name>
    <dbReference type="NCBI Taxonomy" id="1573173"/>
    <lineage>
        <taxon>Eukaryota</taxon>
        <taxon>Fungi</taxon>
        <taxon>Dikarya</taxon>
        <taxon>Ascomycota</taxon>
        <taxon>Pezizomycotina</taxon>
        <taxon>Sordariomycetes</taxon>
        <taxon>Hypocreomycetidae</taxon>
        <taxon>Glomerellales</taxon>
        <taxon>Glomerellaceae</taxon>
        <taxon>Colletotrichum</taxon>
        <taxon>Colletotrichum spaethianum species complex</taxon>
    </lineage>
</organism>
<reference evidence="1 2" key="1">
    <citation type="submission" date="2015-06" db="EMBL/GenBank/DDBJ databases">
        <title>Survival trade-offs in plant roots during colonization by closely related pathogenic and mutualistic fungi.</title>
        <authorList>
            <person name="Hacquard S."/>
            <person name="Kracher B."/>
            <person name="Hiruma K."/>
            <person name="Weinman A."/>
            <person name="Muench P."/>
            <person name="Garrido Oter R."/>
            <person name="Ver Loren van Themaat E."/>
            <person name="Dallerey J.-F."/>
            <person name="Damm U."/>
            <person name="Henrissat B."/>
            <person name="Lespinet O."/>
            <person name="Thon M."/>
            <person name="Kemen E."/>
            <person name="McHardy A.C."/>
            <person name="Schulze-Lefert P."/>
            <person name="O'Connell R.J."/>
        </authorList>
    </citation>
    <scope>NUCLEOTIDE SEQUENCE [LARGE SCALE GENOMIC DNA]</scope>
    <source>
        <strain evidence="1 2">MAFF 238704</strain>
    </source>
</reference>
<proteinExistence type="predicted"/>
<protein>
    <submittedName>
        <fullName evidence="1">Ribonuclease h1 h2 small subunit</fullName>
    </submittedName>
</protein>
<feature type="non-terminal residue" evidence="1">
    <location>
        <position position="1"/>
    </location>
</feature>
<keyword evidence="2" id="KW-1185">Reference proteome</keyword>
<dbReference type="GO" id="GO:0032299">
    <property type="term" value="C:ribonuclease H2 complex"/>
    <property type="evidence" value="ECO:0007669"/>
    <property type="project" value="InterPro"/>
</dbReference>
<gene>
    <name evidence="1" type="ORF">CI238_02364</name>
</gene>
<evidence type="ECO:0000313" key="2">
    <source>
        <dbReference type="Proteomes" id="UP000076584"/>
    </source>
</evidence>